<dbReference type="Gene3D" id="3.40.50.2000">
    <property type="entry name" value="Glycogen Phosphorylase B"/>
    <property type="match status" value="1"/>
</dbReference>
<gene>
    <name evidence="1" type="ORF">HMPREF0201_02198</name>
</gene>
<organism evidence="1 2">
    <name type="scientific">Cedecea davisae DSM 4568</name>
    <dbReference type="NCBI Taxonomy" id="566551"/>
    <lineage>
        <taxon>Bacteria</taxon>
        <taxon>Pseudomonadati</taxon>
        <taxon>Pseudomonadota</taxon>
        <taxon>Gammaproteobacteria</taxon>
        <taxon>Enterobacterales</taxon>
        <taxon>Enterobacteriaceae</taxon>
        <taxon>Cedecea</taxon>
    </lineage>
</organism>
<name>S3IT38_9ENTR</name>
<dbReference type="OrthoDB" id="8581113at2"/>
<dbReference type="STRING" id="566551.HMPREF0201_02198"/>
<dbReference type="PATRIC" id="fig|566551.4.peg.2022"/>
<accession>S3IT38</accession>
<proteinExistence type="predicted"/>
<dbReference type="EMBL" id="ATDT01000020">
    <property type="protein sequence ID" value="EPF16963.1"/>
    <property type="molecule type" value="Genomic_DNA"/>
</dbReference>
<dbReference type="AlphaFoldDB" id="S3IT38"/>
<dbReference type="SUPFAM" id="SSF53756">
    <property type="entry name" value="UDP-Glycosyltransferase/glycogen phosphorylase"/>
    <property type="match status" value="1"/>
</dbReference>
<evidence type="ECO:0000313" key="2">
    <source>
        <dbReference type="Proteomes" id="UP000014585"/>
    </source>
</evidence>
<evidence type="ECO:0000313" key="1">
    <source>
        <dbReference type="EMBL" id="EPF16963.1"/>
    </source>
</evidence>
<comment type="caution">
    <text evidence="1">The sequence shown here is derived from an EMBL/GenBank/DDBJ whole genome shotgun (WGS) entry which is preliminary data.</text>
</comment>
<reference evidence="1 2" key="1">
    <citation type="submission" date="2013-04" db="EMBL/GenBank/DDBJ databases">
        <authorList>
            <person name="Weinstock G."/>
            <person name="Sodergren E."/>
            <person name="Lobos E.A."/>
            <person name="Fulton L."/>
            <person name="Fulton R."/>
            <person name="Courtney L."/>
            <person name="Fronick C."/>
            <person name="O'Laughlin M."/>
            <person name="Godfrey J."/>
            <person name="Wilson R.M."/>
            <person name="Miner T."/>
            <person name="Farmer C."/>
            <person name="Delehaunty K."/>
            <person name="Cordes M."/>
            <person name="Minx P."/>
            <person name="Tomlinson C."/>
            <person name="Chen J."/>
            <person name="Wollam A."/>
            <person name="Pepin K.H."/>
            <person name="Palsikar V.B."/>
            <person name="Zhang X."/>
            <person name="Suruliraj S."/>
            <person name="Perna N.T."/>
            <person name="Plunkett G."/>
            <person name="Warren W."/>
            <person name="Mitreva M."/>
            <person name="Mardis E.R."/>
            <person name="Wilson R.K."/>
        </authorList>
    </citation>
    <scope>NUCLEOTIDE SEQUENCE [LARGE SCALE GENOMIC DNA]</scope>
    <source>
        <strain evidence="1 2">DSM 4568</strain>
    </source>
</reference>
<dbReference type="RefSeq" id="WP_016536501.1">
    <property type="nucleotide sequence ID" value="NZ_KE161030.1"/>
</dbReference>
<evidence type="ECO:0008006" key="3">
    <source>
        <dbReference type="Google" id="ProtNLM"/>
    </source>
</evidence>
<sequence>MNPELETFAGSLLLDGKTLVASYDLGQSPLPADTAMQLKPLHEPVVYNYALRPFSVDYRTIRRLCIINGMGVTLGDSIIGISALQAIKAINPEIHLTLLRPHTCPTYIEQIYQLADAVVDDLRYLPVNLQSMLAQKDVLIDMGNQLFRDDFGTMEMHDFFLRHLGIEPATVETSIRTNHWLRESIPEQPSPLNTPYVLLSHNASTPLRSIPQSVLVDLVEHIYRQHKVTVAGFTAVDHPSFIDLSARSQSTLDFIAIIRHASALYTCDSSALHVAAAFAVPTVCYFNAIKSSLRAVYYPLCKSIDLGTERTALLHQSNESQLLEEIEHNYRRYLGAVLSKHHI</sequence>
<dbReference type="HOGENOM" id="CLU_066819_0_0_6"/>
<dbReference type="Proteomes" id="UP000014585">
    <property type="component" value="Unassembled WGS sequence"/>
</dbReference>
<protein>
    <recommendedName>
        <fullName evidence="3">Heptosyltransferase</fullName>
    </recommendedName>
</protein>